<evidence type="ECO:0000313" key="4">
    <source>
        <dbReference type="EMBL" id="MBJ2137152.1"/>
    </source>
</evidence>
<dbReference type="InterPro" id="IPR021550">
    <property type="entry name" value="DUF2897"/>
</dbReference>
<evidence type="ECO:0000256" key="1">
    <source>
        <dbReference type="SAM" id="MobiDB-lite"/>
    </source>
</evidence>
<dbReference type="EMBL" id="JAEILT010000016">
    <property type="protein sequence ID" value="MBJ2137152.1"/>
    <property type="molecule type" value="Genomic_DNA"/>
</dbReference>
<reference evidence="3" key="1">
    <citation type="journal article" date="2014" name="Int. J. Syst. Evol. Microbiol.">
        <title>Complete genome sequence of Corynebacterium casei LMG S-19264T (=DSM 44701T), isolated from a smear-ripened cheese.</title>
        <authorList>
            <consortium name="US DOE Joint Genome Institute (JGI-PGF)"/>
            <person name="Walter F."/>
            <person name="Albersmeier A."/>
            <person name="Kalinowski J."/>
            <person name="Ruckert C."/>
        </authorList>
    </citation>
    <scope>NUCLEOTIDE SEQUENCE</scope>
    <source>
        <strain evidence="3">KCTC 32337</strain>
    </source>
</reference>
<proteinExistence type="predicted"/>
<evidence type="ECO:0000256" key="2">
    <source>
        <dbReference type="SAM" id="Phobius"/>
    </source>
</evidence>
<protein>
    <submittedName>
        <fullName evidence="4">DUF2897 family protein</fullName>
    </submittedName>
</protein>
<dbReference type="Pfam" id="PF11446">
    <property type="entry name" value="DUF2897"/>
    <property type="match status" value="1"/>
</dbReference>
<comment type="caution">
    <text evidence="3">The sequence shown here is derived from an EMBL/GenBank/DDBJ whole genome shotgun (WGS) entry which is preliminary data.</text>
</comment>
<organism evidence="3 5">
    <name type="scientific">Paraglaciecola chathamensis</name>
    <dbReference type="NCBI Taxonomy" id="368405"/>
    <lineage>
        <taxon>Bacteria</taxon>
        <taxon>Pseudomonadati</taxon>
        <taxon>Pseudomonadota</taxon>
        <taxon>Gammaproteobacteria</taxon>
        <taxon>Alteromonadales</taxon>
        <taxon>Alteromonadaceae</taxon>
        <taxon>Paraglaciecola</taxon>
    </lineage>
</organism>
<name>A0A8H9I9X9_9ALTE</name>
<keyword evidence="2" id="KW-1133">Transmembrane helix</keyword>
<keyword evidence="2" id="KW-0472">Membrane</keyword>
<gene>
    <name evidence="3" type="ORF">GCM10011274_21380</name>
    <name evidence="4" type="ORF">JEU11_11890</name>
</gene>
<feature type="transmembrane region" description="Helical" evidence="2">
    <location>
        <begin position="6"/>
        <end position="24"/>
    </location>
</feature>
<evidence type="ECO:0000313" key="6">
    <source>
        <dbReference type="Proteomes" id="UP000649232"/>
    </source>
</evidence>
<feature type="compositionally biased region" description="Acidic residues" evidence="1">
    <location>
        <begin position="43"/>
        <end position="52"/>
    </location>
</feature>
<dbReference type="EMBL" id="BMZC01000005">
    <property type="protein sequence ID" value="GGZ63065.1"/>
    <property type="molecule type" value="Genomic_DNA"/>
</dbReference>
<feature type="region of interest" description="Disordered" evidence="1">
    <location>
        <begin position="32"/>
        <end position="52"/>
    </location>
</feature>
<accession>A0A8H9I9X9</accession>
<dbReference type="RefSeq" id="WP_007988115.1">
    <property type="nucleotide sequence ID" value="NZ_BMZC01000005.1"/>
</dbReference>
<dbReference type="Proteomes" id="UP000649232">
    <property type="component" value="Unassembled WGS sequence"/>
</dbReference>
<sequence length="52" mass="5884">MNIWIVVAIIVVVLGFIVGNIMLLQQTAKEKLPKPDKDNNANFDDDDDWGKK</sequence>
<evidence type="ECO:0000313" key="5">
    <source>
        <dbReference type="Proteomes" id="UP000622604"/>
    </source>
</evidence>
<dbReference type="AlphaFoldDB" id="A0A8H9I9X9"/>
<evidence type="ECO:0000313" key="3">
    <source>
        <dbReference type="EMBL" id="GGZ63065.1"/>
    </source>
</evidence>
<reference evidence="4 6" key="3">
    <citation type="submission" date="2020-12" db="EMBL/GenBank/DDBJ databases">
        <title>Draft genome sequences of nine environmental bacterial isolates colonizing plastic.</title>
        <authorList>
            <person name="Borre I."/>
            <person name="Sonnenschein E.C."/>
        </authorList>
    </citation>
    <scope>NUCLEOTIDE SEQUENCE [LARGE SCALE GENOMIC DNA]</scope>
    <source>
        <strain evidence="4 6">IB30</strain>
    </source>
</reference>
<reference evidence="3" key="2">
    <citation type="submission" date="2020-09" db="EMBL/GenBank/DDBJ databases">
        <authorList>
            <person name="Sun Q."/>
            <person name="Kim S."/>
        </authorList>
    </citation>
    <scope>NUCLEOTIDE SEQUENCE</scope>
    <source>
        <strain evidence="3">KCTC 32337</strain>
    </source>
</reference>
<keyword evidence="2" id="KW-0812">Transmembrane</keyword>
<dbReference type="Proteomes" id="UP000622604">
    <property type="component" value="Unassembled WGS sequence"/>
</dbReference>